<dbReference type="PROSITE" id="PS01209">
    <property type="entry name" value="LDLRA_1"/>
    <property type="match status" value="1"/>
</dbReference>
<gene>
    <name evidence="3" type="ORF">Bm10239</name>
    <name evidence="3" type="ORF">BM_Bm10239</name>
</gene>
<dbReference type="SMART" id="SM00192">
    <property type="entry name" value="LDLa"/>
    <property type="match status" value="1"/>
</dbReference>
<dbReference type="CDD" id="cd00112">
    <property type="entry name" value="LDLa"/>
    <property type="match status" value="1"/>
</dbReference>
<name>A0A0J9XXQ7_BRUMA</name>
<dbReference type="Gene3D" id="4.10.400.10">
    <property type="entry name" value="Low-density Lipoprotein Receptor"/>
    <property type="match status" value="1"/>
</dbReference>
<protein>
    <submittedName>
        <fullName evidence="3">Bm10239</fullName>
    </submittedName>
</protein>
<proteinExistence type="predicted"/>
<evidence type="ECO:0000256" key="1">
    <source>
        <dbReference type="ARBA" id="ARBA00023157"/>
    </source>
</evidence>
<dbReference type="Pfam" id="PF00057">
    <property type="entry name" value="Ldl_recept_a"/>
    <property type="match status" value="1"/>
</dbReference>
<reference evidence="3" key="2">
    <citation type="submission" date="2012-12" db="EMBL/GenBank/DDBJ databases">
        <authorList>
            <person name="Gao Y.W."/>
            <person name="Fan S.T."/>
            <person name="Sun H.T."/>
            <person name="Wang Z."/>
            <person name="Gao X.L."/>
            <person name="Li Y.G."/>
            <person name="Wang T.C."/>
            <person name="Zhang K."/>
            <person name="Xu W.W."/>
            <person name="Yu Z.J."/>
            <person name="Xia X.Z."/>
        </authorList>
    </citation>
    <scope>NUCLEOTIDE SEQUENCE</scope>
    <source>
        <strain evidence="3">FR3</strain>
    </source>
</reference>
<evidence type="ECO:0000256" key="2">
    <source>
        <dbReference type="PROSITE-ProRule" id="PRU00124"/>
    </source>
</evidence>
<dbReference type="PROSITE" id="PS50068">
    <property type="entry name" value="LDLRA_2"/>
    <property type="match status" value="1"/>
</dbReference>
<sequence>MECPVSICMHDERMFPCRDNRKCILRSQRCDGFVDCYDESDEFYCADLAIAWSH</sequence>
<accession>A0A0J9XXQ7</accession>
<dbReference type="AlphaFoldDB" id="A0A0J9XXQ7"/>
<reference evidence="3" key="1">
    <citation type="journal article" date="2007" name="Science">
        <title>Draft genome of the filarial nematode parasite Brugia malayi.</title>
        <authorList>
            <person name="Ghedin E."/>
            <person name="Wang S."/>
            <person name="Spiro D."/>
            <person name="Caler E."/>
            <person name="Zhao Q."/>
            <person name="Crabtree J."/>
            <person name="Allen J.E."/>
            <person name="Delcher A.L."/>
            <person name="Guiliano D.B."/>
            <person name="Miranda-Saavedra D."/>
            <person name="Angiuoli S.V."/>
            <person name="Creasy T."/>
            <person name="Amedeo P."/>
            <person name="Haas B."/>
            <person name="El-Sayed N.M."/>
            <person name="Wortman J.R."/>
            <person name="Feldblyum T."/>
            <person name="Tallon L."/>
            <person name="Schatz M."/>
            <person name="Shumway M."/>
            <person name="Koo H."/>
            <person name="Salzberg S.L."/>
            <person name="Schobel S."/>
            <person name="Pertea M."/>
            <person name="Pop M."/>
            <person name="White O."/>
            <person name="Barton G.J."/>
            <person name="Carlow C.K."/>
            <person name="Crawford M.J."/>
            <person name="Daub J."/>
            <person name="Dimmic M.W."/>
            <person name="Estes C.F."/>
            <person name="Foster J.M."/>
            <person name="Ganatra M."/>
            <person name="Gregory W.F."/>
            <person name="Johnson N.M."/>
            <person name="Jin J."/>
            <person name="Komuniecki R."/>
            <person name="Korf I."/>
            <person name="Kumar S."/>
            <person name="Laney S."/>
            <person name="Li B.W."/>
            <person name="Li W."/>
            <person name="Lindblom T.H."/>
            <person name="Lustigman S."/>
            <person name="Ma D."/>
            <person name="Maina C.V."/>
            <person name="Martin D.M."/>
            <person name="McCarter J.P."/>
            <person name="McReynolds L."/>
            <person name="Mitreva M."/>
            <person name="Nutman T.B."/>
            <person name="Parkinson J."/>
            <person name="Peregrin-Alvarez J.M."/>
            <person name="Poole C."/>
            <person name="Ren Q."/>
            <person name="Saunders L."/>
            <person name="Sluder A.E."/>
            <person name="Smith K."/>
            <person name="Stanke M."/>
            <person name="Unnasch T.R."/>
            <person name="Ware J."/>
            <person name="Wei A.D."/>
            <person name="Weil G."/>
            <person name="Williams D.J."/>
            <person name="Zhang Y."/>
            <person name="Williams S.A."/>
            <person name="Fraser-Liggett C."/>
            <person name="Slatko B."/>
            <person name="Blaxter M.L."/>
            <person name="Scott A.L."/>
        </authorList>
    </citation>
    <scope>NUCLEOTIDE SEQUENCE</scope>
    <source>
        <strain evidence="3">FR3</strain>
    </source>
</reference>
<feature type="disulfide bond" evidence="2">
    <location>
        <begin position="30"/>
        <end position="45"/>
    </location>
</feature>
<dbReference type="InterPro" id="IPR002172">
    <property type="entry name" value="LDrepeatLR_classA_rpt"/>
</dbReference>
<dbReference type="EMBL" id="LN856980">
    <property type="protein sequence ID" value="CDP97301.1"/>
    <property type="molecule type" value="Genomic_DNA"/>
</dbReference>
<dbReference type="InterPro" id="IPR036055">
    <property type="entry name" value="LDL_receptor-like_sf"/>
</dbReference>
<comment type="caution">
    <text evidence="2">Lacks conserved residue(s) required for the propagation of feature annotation.</text>
</comment>
<evidence type="ECO:0000313" key="3">
    <source>
        <dbReference type="EMBL" id="CDP97301.1"/>
    </source>
</evidence>
<dbReference type="InterPro" id="IPR023415">
    <property type="entry name" value="LDLR_class-A_CS"/>
</dbReference>
<keyword evidence="1 2" id="KW-1015">Disulfide bond</keyword>
<dbReference type="SUPFAM" id="SSF57424">
    <property type="entry name" value="LDL receptor-like module"/>
    <property type="match status" value="1"/>
</dbReference>
<organism evidence="3">
    <name type="scientific">Brugia malayi</name>
    <name type="common">Filarial nematode worm</name>
    <dbReference type="NCBI Taxonomy" id="6279"/>
    <lineage>
        <taxon>Eukaryota</taxon>
        <taxon>Metazoa</taxon>
        <taxon>Ecdysozoa</taxon>
        <taxon>Nematoda</taxon>
        <taxon>Chromadorea</taxon>
        <taxon>Rhabditida</taxon>
        <taxon>Spirurina</taxon>
        <taxon>Spiruromorpha</taxon>
        <taxon>Filarioidea</taxon>
        <taxon>Onchocercidae</taxon>
        <taxon>Brugia</taxon>
    </lineage>
</organism>